<reference evidence="2 3" key="1">
    <citation type="journal article" date="2013" name="Stand. Genomic Sci.">
        <title>Genomic Encyclopedia of Type Strains, Phase I: The one thousand microbial genomes (KMG-I) project.</title>
        <authorList>
            <person name="Kyrpides N.C."/>
            <person name="Woyke T."/>
            <person name="Eisen J.A."/>
            <person name="Garrity G."/>
            <person name="Lilburn T.G."/>
            <person name="Beck B.J."/>
            <person name="Whitman W.B."/>
            <person name="Hugenholtz P."/>
            <person name="Klenk H.P."/>
        </authorList>
    </citation>
    <scope>NUCLEOTIDE SEQUENCE [LARGE SCALE GENOMIC DNA]</scope>
    <source>
        <strain evidence="2 3">DSM 13484</strain>
    </source>
</reference>
<organism evidence="2 3">
    <name type="scientific">Chitinophaga japonensis</name>
    <name type="common">Flexibacter japonensis</name>
    <dbReference type="NCBI Taxonomy" id="104662"/>
    <lineage>
        <taxon>Bacteria</taxon>
        <taxon>Pseudomonadati</taxon>
        <taxon>Bacteroidota</taxon>
        <taxon>Chitinophagia</taxon>
        <taxon>Chitinophagales</taxon>
        <taxon>Chitinophagaceae</taxon>
        <taxon>Chitinophaga</taxon>
    </lineage>
</organism>
<dbReference type="AlphaFoldDB" id="A0A562TEA9"/>
<accession>A0A562TEA9</accession>
<dbReference type="EMBL" id="VLLG01000002">
    <property type="protein sequence ID" value="TWI91815.1"/>
    <property type="molecule type" value="Genomic_DNA"/>
</dbReference>
<feature type="signal peptide" evidence="1">
    <location>
        <begin position="1"/>
        <end position="24"/>
    </location>
</feature>
<evidence type="ECO:0000313" key="2">
    <source>
        <dbReference type="EMBL" id="TWI91815.1"/>
    </source>
</evidence>
<keyword evidence="1" id="KW-0732">Signal</keyword>
<sequence>MKHMPKTIGMAFAALLLAASAATAQEKVFAYNTAGAKSAASKHIVTEAPAAFKVKLLQPKKDALVFRLSVENPGADKVILMIKDRNSNVLHREVIPATPVFTGRYNLQGLEDGNYTFELRSGKNRIAQKTVEIKTELSVNRTGSVE</sequence>
<evidence type="ECO:0000313" key="3">
    <source>
        <dbReference type="Proteomes" id="UP000316778"/>
    </source>
</evidence>
<comment type="caution">
    <text evidence="2">The sequence shown here is derived from an EMBL/GenBank/DDBJ whole genome shotgun (WGS) entry which is preliminary data.</text>
</comment>
<gene>
    <name evidence="2" type="ORF">LX66_1196</name>
</gene>
<feature type="chain" id="PRO_5022106259" description="Secreted protein (Por secretion system target)" evidence="1">
    <location>
        <begin position="25"/>
        <end position="146"/>
    </location>
</feature>
<name>A0A562TEA9_CHIJA</name>
<evidence type="ECO:0000256" key="1">
    <source>
        <dbReference type="SAM" id="SignalP"/>
    </source>
</evidence>
<proteinExistence type="predicted"/>
<dbReference type="Proteomes" id="UP000316778">
    <property type="component" value="Unassembled WGS sequence"/>
</dbReference>
<keyword evidence="3" id="KW-1185">Reference proteome</keyword>
<protein>
    <recommendedName>
        <fullName evidence="4">Secreted protein (Por secretion system target)</fullName>
    </recommendedName>
</protein>
<evidence type="ECO:0008006" key="4">
    <source>
        <dbReference type="Google" id="ProtNLM"/>
    </source>
</evidence>